<feature type="domain" description="FMP27/BLTP2/Hobbit GFWDK motif-containing RBG unit" evidence="3">
    <location>
        <begin position="1206"/>
        <end position="1366"/>
    </location>
</feature>
<feature type="region of interest" description="Disordered" evidence="1">
    <location>
        <begin position="2368"/>
        <end position="2394"/>
    </location>
</feature>
<gene>
    <name evidence="6" type="ORF">SCODWIG_01958</name>
</gene>
<evidence type="ECO:0000259" key="5">
    <source>
        <dbReference type="SMART" id="SM01216"/>
    </source>
</evidence>
<feature type="region of interest" description="Disordered" evidence="1">
    <location>
        <begin position="250"/>
        <end position="301"/>
    </location>
</feature>
<feature type="compositionally biased region" description="Low complexity" evidence="1">
    <location>
        <begin position="2612"/>
        <end position="2625"/>
    </location>
</feature>
<dbReference type="SMART" id="SM01216">
    <property type="entry name" value="Fmp27_WPPW"/>
    <property type="match status" value="1"/>
</dbReference>
<organism evidence="6 7">
    <name type="scientific">Saccharomycodes ludwigii</name>
    <dbReference type="NCBI Taxonomy" id="36035"/>
    <lineage>
        <taxon>Eukaryota</taxon>
        <taxon>Fungi</taxon>
        <taxon>Dikarya</taxon>
        <taxon>Ascomycota</taxon>
        <taxon>Saccharomycotina</taxon>
        <taxon>Saccharomycetes</taxon>
        <taxon>Saccharomycodales</taxon>
        <taxon>Saccharomycodaceae</taxon>
        <taxon>Saccharomycodes</taxon>
    </lineage>
</organism>
<evidence type="ECO:0000259" key="3">
    <source>
        <dbReference type="SMART" id="SM01214"/>
    </source>
</evidence>
<feature type="compositionally biased region" description="Low complexity" evidence="1">
    <location>
        <begin position="2664"/>
        <end position="2675"/>
    </location>
</feature>
<feature type="region of interest" description="Disordered" evidence="1">
    <location>
        <begin position="2664"/>
        <end position="2690"/>
    </location>
</feature>
<evidence type="ECO:0008006" key="8">
    <source>
        <dbReference type="Google" id="ProtNLM"/>
    </source>
</evidence>
<dbReference type="PANTHER" id="PTHR15678:SF15">
    <property type="entry name" value="PROTEIN FMP27, MITOCHONDRIAL"/>
    <property type="match status" value="1"/>
</dbReference>
<evidence type="ECO:0000256" key="1">
    <source>
        <dbReference type="SAM" id="MobiDB-lite"/>
    </source>
</evidence>
<accession>A0A376B667</accession>
<feature type="compositionally biased region" description="Acidic residues" evidence="1">
    <location>
        <begin position="2369"/>
        <end position="2379"/>
    </location>
</feature>
<evidence type="ECO:0000313" key="7">
    <source>
        <dbReference type="Proteomes" id="UP000262825"/>
    </source>
</evidence>
<feature type="transmembrane region" description="Helical" evidence="2">
    <location>
        <begin position="23"/>
        <end position="45"/>
    </location>
</feature>
<proteinExistence type="predicted"/>
<reference evidence="7" key="1">
    <citation type="submission" date="2018-06" db="EMBL/GenBank/DDBJ databases">
        <authorList>
            <person name="Guldener U."/>
        </authorList>
    </citation>
    <scope>NUCLEOTIDE SEQUENCE [LARGE SCALE GENOMIC DNA]</scope>
    <source>
        <strain evidence="7">UTAD17</strain>
    </source>
</reference>
<feature type="compositionally biased region" description="Polar residues" evidence="1">
    <location>
        <begin position="259"/>
        <end position="273"/>
    </location>
</feature>
<keyword evidence="7" id="KW-1185">Reference proteome</keyword>
<evidence type="ECO:0000256" key="2">
    <source>
        <dbReference type="SAM" id="Phobius"/>
    </source>
</evidence>
<dbReference type="InterPro" id="IPR019441">
    <property type="entry name" value="FMP27/BLTP2/Hobbit_GFWDK_RBG"/>
</dbReference>
<feature type="domain" description="FMP27 WPPW motif-containing RBG unit" evidence="5">
    <location>
        <begin position="1626"/>
        <end position="2067"/>
    </location>
</feature>
<dbReference type="Proteomes" id="UP000262825">
    <property type="component" value="Unassembled WGS sequence"/>
</dbReference>
<feature type="compositionally biased region" description="Acidic residues" evidence="1">
    <location>
        <begin position="290"/>
        <end position="300"/>
    </location>
</feature>
<dbReference type="SMART" id="SM01214">
    <property type="entry name" value="Fmp27_GFWDK"/>
    <property type="match status" value="1"/>
</dbReference>
<keyword evidence="2" id="KW-1133">Transmembrane helix</keyword>
<dbReference type="PANTHER" id="PTHR15678">
    <property type="entry name" value="ANTIGEN MLAA-22-RELATED"/>
    <property type="match status" value="1"/>
</dbReference>
<keyword evidence="2" id="KW-0812">Transmembrane</keyword>
<dbReference type="SMART" id="SM01215">
    <property type="entry name" value="Fmp27_SW"/>
    <property type="match status" value="1"/>
</dbReference>
<feature type="compositionally biased region" description="Basic and acidic residues" evidence="1">
    <location>
        <begin position="2570"/>
        <end position="2587"/>
    </location>
</feature>
<keyword evidence="2" id="KW-0472">Membrane</keyword>
<feature type="domain" description="FMP27 SW motif-containing RBG unit" evidence="4">
    <location>
        <begin position="1086"/>
        <end position="1188"/>
    </location>
</feature>
<dbReference type="VEuPathDB" id="FungiDB:SCODWIG_01958"/>
<sequence length="2702" mass="310917">MFHGLITISQIYHFIQNSKILQCLFYFQIFQTILYLTFGIFFGYLNIFTGKWHNFNWRNQLKINSISYSLFTPKKIKIYGLCINPNIIHIGDAQSVSSNGKNTFDTNLGNNDIHSKKEQKASSTCIMVQENHEIVSKKLIKFFNKNIWTKLSGLTIALTDLRIDNIHITYMSIFVKAEGTTKNTLSISLDHRNIWKHDHTELISENGFYQLKADFHSALGIDNISIFVKSKTINLSSTILKSGAYNNKVNTHSNNNNNGDSATMGNGTATLSHNHPLFSNHDTNTKNVDDSTDDSDDDTTLNENSYEDKLNLLHFQLKPFFNRIKHIEVSVHGLSVKGLDFVPENNKNTRRKFSRFPTCLNASIYITSFYFTFHKLDNSAFTNAWFKKNNKAPLKYSCNFNGILVDLHDHFHNSVETIVDLPGLTIIGETDIFLLNSFRDEYFKIIAHLSSPSLSLNLLQLSHISSYFRNLSIYKKFSKCKYKNEDMNKINLTVNDFFKCCLLNIHLKFTVEDTILVLSDYDNAFVASVDTFVLTITGEVARDIINKYNMELNMDMSEYLVKCFENSLEAEGIDIWKYDHFQGVIKSVFSPNNILTLCDVVVGNVSLDLTELKVLYVISRFLHEFETGCISFENLMFKELYKEISVLLNKGLKVEDKKCVIETTKEHILNVVNTILPRFIDKVQITCESFSLRNSCRSIFLTKQQFCDLSLTDDTPKSMKFKLNGVSVLLQPTIHKCGDSAIVTKGDNSDAKFIVEIDDVLLASETESSKHVDVEDLSLVRKLVFKITQPTVEKFTFIIGYSDLDLNFSIKGFFLYASSLYTARLTFSELNTYKLEPICKEKLELLRLMKLRPASESSKVNKQLLADLIDIQFLTLNTKIKFTLVNKIPILINIFDMYMHVQNLKDVKVVAPYLRLSIQDPQHGYKWARVLTVSDGLGLFNIDKLKKQTKCTFEELQDDDFSLILDSTLMRISLPHGFEMYQVLDNLITTLKCFVQVVHCFKLGQGKEVIKPKIMKAKPIPKINIKSKRFLFTLDDDPFEAKMNMVFQLGLQEQKRRLYLYKKLEEYSNSEDKIQHSFIESCSDIGALERLGKFMSKSWLGRVQKFKYLEKKVFNRNYEFLWGEKELKIPPIYNKDFIQLNCFPFLMTLIMKDTNISLSQPSFGIDNLPDFIYNVGQGVPKNTLYSILIPFYLNAKFSEIRGHLKDYPLLFLHFPKLDCSQYSKGEKKYSAVIKGDMVISESMVTELYELRKLVVELLALKNKSKRELYTLEVVRTLRPAKIYTDLTLTMSSAQKTLATWGGSYSGAFQQVMMAFDNFSKPPVDPSGALGFWDKLRNTFFARITLEWKGAGGLNVCLKGDKNPYKILDDSAGFVIGFERNVSVTCNRETSYKKFATFNAQNVYFAIPNHCAKPLLSWCKDSDDFLFLGNQTQLNFEAATSYTYFLKNNNTSSLLSDIRKLGLEYIEKKAINLTGGVKLNIGLGYERFLNETHTKRTSKFIPHFMIRLWNPKMVKDKLHDSYRGFRADFIHMAIGLESQNENAYNTLQLTPLVFRHFFKWWKSFSGNFPVRTGKLFSAPKNNPKFGAHIATLSYTADVTSLYVSHICRAHFKPVIGELAKNDSEFFGFKAKVSKLAMDLHQRKEVFHEENRGLNTVKKISKLKFSKCSVSTIEIDLKVVHAQFTPSTYIEQTEESKINIDDSVAEWYDKTDYHEVYFENMDSHISNVDIMTLAMVKTFTFKNECPYKDKYQIDYETNNPIEPYDNAVSHDCKLKNEHMLPCMSIMSRLGKLNEMKDAILKTEDVNNIEIKKTLAYIDKYVPLLENFLTDIDEVNRRIKCDEYTGKPLHFANVLKFRETDCFNESFHNIYSIVGMKLRWTESLRNIVLQYISLIEIIHFTKYIDMVSLLRKYNKVVDDEKENGSIKSFEESSSIIDNSIDWEGKQNVGLLFEQNLKNIVNRPDINVDDKHVVHFIASQVQLVSESDPEDCMLVSISSIKLKVLDFVKKVLNDDLNKEVFLSRYAAVLFDANVYSFAQQNFLGCEKKLYFSDVEKPDDKNWQPWLSLEMLLNSSELKQWKLIDKLSFIVRYDKRPEISLYQTKDDICKEVLCTVPKVEITCDSQQYTFLFRIISELLVYVEPRNAAIKKEIGKIVLATNNETAVEMTDVLYAIQEKIRMLTTIESSYTFKNCLLDDREKKCLNDVRSYKYYLIFKMFLLLKILSKTDKTLVDNSHSDSVLLKLTSSEIVLHMSSEKNQKFLDFTILKANFERMASSDGYNSNNVKVGFMSMVNMEKTALFKDLLCPYMETFNPKEPMVYLSWEMARPIGGIKVLKSCVSQFQDFDIKLDSDTLKKLINWVLPADLVNAISNNDDDNDSDNEDQDSHDNDGTSNSNAPAIKLFSDRTITFELEKMEDRSSRTLVVEDLNTDSFKINITYRGKNYERLINVTGFLFTFPSLEIFRKIITIGDLLQALKNILIKAVLKNSVKFLKNKMNVTRKFTSKFNGKNDKLEHYYLENYLDEYNVDNDMKKLSMSRKTTGDRLKKDNPKDATENKKNDPKLKNQGHNVKNNLQDKDYPIQKESSTDRKMISSIGRLNPLAKSSTSNGSDIEKVASNNSSGRSTNSSARNKRKSNKNVNEENYMHKIGKIGSNVGFGSKEGTLSLTNSNVTENSSNTVGLKNSGPLNGKNFTHQDIPTEKVFKIE</sequence>
<feature type="compositionally biased region" description="Basic and acidic residues" evidence="1">
    <location>
        <begin position="2536"/>
        <end position="2559"/>
    </location>
</feature>
<feature type="region of interest" description="Disordered" evidence="1">
    <location>
        <begin position="2532"/>
        <end position="2640"/>
    </location>
</feature>
<protein>
    <recommendedName>
        <fullName evidence="8">Protein FMP27, mitochondrial</fullName>
    </recommendedName>
</protein>
<name>A0A376B667_9ASCO</name>
<evidence type="ECO:0000313" key="6">
    <source>
        <dbReference type="EMBL" id="SSD60197.1"/>
    </source>
</evidence>
<dbReference type="EMBL" id="UFAJ01000294">
    <property type="protein sequence ID" value="SSD60197.1"/>
    <property type="molecule type" value="Genomic_DNA"/>
</dbReference>
<dbReference type="InterPro" id="IPR019449">
    <property type="entry name" value="FMP27_WPPW_RBG"/>
</dbReference>
<evidence type="ECO:0000259" key="4">
    <source>
        <dbReference type="SMART" id="SM01215"/>
    </source>
</evidence>
<dbReference type="Pfam" id="PF10344">
    <property type="entry name" value="Hobbit"/>
    <property type="match status" value="1"/>
</dbReference>
<dbReference type="InterPro" id="IPR045167">
    <property type="entry name" value="Hobbit"/>
</dbReference>
<dbReference type="InterPro" id="IPR019415">
    <property type="entry name" value="FMP27_SW_RBG"/>
</dbReference>